<evidence type="ECO:0000313" key="1">
    <source>
        <dbReference type="EMBL" id="WQH08875.1"/>
    </source>
</evidence>
<keyword evidence="2" id="KW-1185">Reference proteome</keyword>
<dbReference type="RefSeq" id="WP_322527368.1">
    <property type="nucleotide sequence ID" value="NZ_CP140151.1"/>
</dbReference>
<gene>
    <name evidence="1" type="ORF">SR908_15610</name>
</gene>
<proteinExistence type="predicted"/>
<accession>A0ABZ0Y9Y3</accession>
<name>A0ABZ0Y9Y3_9GAMM</name>
<dbReference type="EMBL" id="CP140151">
    <property type="protein sequence ID" value="WQH08875.1"/>
    <property type="molecule type" value="Genomic_DNA"/>
</dbReference>
<sequence length="41" mass="4534">MPMFMSLIVVMVSITDFNNGLGVDTRGRVTARRHACSDTAY</sequence>
<protein>
    <submittedName>
        <fullName evidence="1">Uncharacterized protein</fullName>
    </submittedName>
</protein>
<evidence type="ECO:0000313" key="2">
    <source>
        <dbReference type="Proteomes" id="UP001321908"/>
    </source>
</evidence>
<organism evidence="1 2">
    <name type="scientific">Chromohalobacter canadensis</name>
    <dbReference type="NCBI Taxonomy" id="141389"/>
    <lineage>
        <taxon>Bacteria</taxon>
        <taxon>Pseudomonadati</taxon>
        <taxon>Pseudomonadota</taxon>
        <taxon>Gammaproteobacteria</taxon>
        <taxon>Oceanospirillales</taxon>
        <taxon>Halomonadaceae</taxon>
        <taxon>Chromohalobacter</taxon>
    </lineage>
</organism>
<dbReference type="Proteomes" id="UP001321908">
    <property type="component" value="Chromosome"/>
</dbReference>
<reference evidence="1 2" key="1">
    <citation type="submission" date="2023-11" db="EMBL/GenBank/DDBJ databases">
        <title>MicrobeMod: A computational toolkit for identifying prokaryotic methylation and restriction-modification with nanopore sequencing.</title>
        <authorList>
            <person name="Crits-Christoph A."/>
            <person name="Kang S.C."/>
            <person name="Lee H."/>
            <person name="Ostrov N."/>
        </authorList>
    </citation>
    <scope>NUCLEOTIDE SEQUENCE [LARGE SCALE GENOMIC DNA]</scope>
    <source>
        <strain evidence="1 2">ATCC 43984</strain>
    </source>
</reference>